<dbReference type="AlphaFoldDB" id="A0A662DMV0"/>
<gene>
    <name evidence="6" type="ORF">DRJ04_00325</name>
</gene>
<protein>
    <recommendedName>
        <fullName evidence="8">Transposase</fullName>
    </recommendedName>
</protein>
<dbReference type="EMBL" id="QMQA01000004">
    <property type="protein sequence ID" value="RLE15439.1"/>
    <property type="molecule type" value="Genomic_DNA"/>
</dbReference>
<keyword evidence="3" id="KW-0815">Transposition</keyword>
<sequence length="62" mass="7279">MKTYLRKNYSPGLVSRFNKELGKALDLWQTRSIEKKIAYLYLDAVNLPIKRDKTSNETLFAQ</sequence>
<dbReference type="Pfam" id="PF00872">
    <property type="entry name" value="Transposase_mut"/>
    <property type="match status" value="1"/>
</dbReference>
<evidence type="ECO:0000256" key="2">
    <source>
        <dbReference type="ARBA" id="ARBA00010961"/>
    </source>
</evidence>
<keyword evidence="4" id="KW-0238">DNA-binding</keyword>
<evidence type="ECO:0000313" key="7">
    <source>
        <dbReference type="Proteomes" id="UP000280417"/>
    </source>
</evidence>
<proteinExistence type="inferred from homology"/>
<keyword evidence="5" id="KW-0233">DNA recombination</keyword>
<comment type="similarity">
    <text evidence="2">Belongs to the transposase mutator family.</text>
</comment>
<dbReference type="GO" id="GO:0004803">
    <property type="term" value="F:transposase activity"/>
    <property type="evidence" value="ECO:0007669"/>
    <property type="project" value="InterPro"/>
</dbReference>
<reference evidence="6 7" key="1">
    <citation type="submission" date="2018-06" db="EMBL/GenBank/DDBJ databases">
        <title>Extensive metabolic versatility and redundancy in microbially diverse, dynamic hydrothermal sediments.</title>
        <authorList>
            <person name="Dombrowski N."/>
            <person name="Teske A."/>
            <person name="Baker B.J."/>
        </authorList>
    </citation>
    <scope>NUCLEOTIDE SEQUENCE [LARGE SCALE GENOMIC DNA]</scope>
    <source>
        <strain evidence="6">B3_G15</strain>
    </source>
</reference>
<evidence type="ECO:0000256" key="3">
    <source>
        <dbReference type="ARBA" id="ARBA00022578"/>
    </source>
</evidence>
<dbReference type="GO" id="GO:0006313">
    <property type="term" value="P:DNA transposition"/>
    <property type="evidence" value="ECO:0007669"/>
    <property type="project" value="InterPro"/>
</dbReference>
<dbReference type="Proteomes" id="UP000280417">
    <property type="component" value="Unassembled WGS sequence"/>
</dbReference>
<name>A0A662DMV0_UNCAE</name>
<accession>A0A662DMV0</accession>
<dbReference type="InterPro" id="IPR001207">
    <property type="entry name" value="Transposase_mutator"/>
</dbReference>
<evidence type="ECO:0008006" key="8">
    <source>
        <dbReference type="Google" id="ProtNLM"/>
    </source>
</evidence>
<comment type="caution">
    <text evidence="6">The sequence shown here is derived from an EMBL/GenBank/DDBJ whole genome shotgun (WGS) entry which is preliminary data.</text>
</comment>
<evidence type="ECO:0000256" key="5">
    <source>
        <dbReference type="ARBA" id="ARBA00023172"/>
    </source>
</evidence>
<comment type="function">
    <text evidence="1">Required for the transposition of the insertion element.</text>
</comment>
<dbReference type="GO" id="GO:0003677">
    <property type="term" value="F:DNA binding"/>
    <property type="evidence" value="ECO:0007669"/>
    <property type="project" value="UniProtKB-KW"/>
</dbReference>
<evidence type="ECO:0000313" key="6">
    <source>
        <dbReference type="EMBL" id="RLE15439.1"/>
    </source>
</evidence>
<organism evidence="6 7">
    <name type="scientific">Aerophobetes bacterium</name>
    <dbReference type="NCBI Taxonomy" id="2030807"/>
    <lineage>
        <taxon>Bacteria</taxon>
        <taxon>Candidatus Aerophobota</taxon>
    </lineage>
</organism>
<evidence type="ECO:0000256" key="1">
    <source>
        <dbReference type="ARBA" id="ARBA00002190"/>
    </source>
</evidence>
<evidence type="ECO:0000256" key="4">
    <source>
        <dbReference type="ARBA" id="ARBA00023125"/>
    </source>
</evidence>